<dbReference type="Proteomes" id="UP001642484">
    <property type="component" value="Unassembled WGS sequence"/>
</dbReference>
<organism evidence="2 3">
    <name type="scientific">Durusdinium trenchii</name>
    <dbReference type="NCBI Taxonomy" id="1381693"/>
    <lineage>
        <taxon>Eukaryota</taxon>
        <taxon>Sar</taxon>
        <taxon>Alveolata</taxon>
        <taxon>Dinophyceae</taxon>
        <taxon>Suessiales</taxon>
        <taxon>Symbiodiniaceae</taxon>
        <taxon>Durusdinium</taxon>
    </lineage>
</organism>
<evidence type="ECO:0000313" key="3">
    <source>
        <dbReference type="Proteomes" id="UP001642484"/>
    </source>
</evidence>
<feature type="compositionally biased region" description="Low complexity" evidence="1">
    <location>
        <begin position="474"/>
        <end position="487"/>
    </location>
</feature>
<sequence length="522" mass="57752">MAWNKNQVAREIYLVCNAARWDPHDNEVRQMAFQLFGNPGNTKHFLEDAFSHLADVAKRFARHSKMSKWLKFFYMTCVPTQDELKWPRLDATPEDFTAAMKQSNRMTPTGKRSGKVFTLPETFKLPKALNFTIKNLKQVDRSAGTAANQRAAAATAWVLSNSQSNFRHVYIMATENFFKGALPTWMMNSEITGEGRWKMLPTTLLLPSQLPVELRTYGSVWQVTGEPQPLLASAVMAGLFLTLSTLQSLHAMLKFKHPDKGQGSGKNGGIVKHDYSEALVNMLFPEATPSERKRMVDCLDGRTVSRVKCSADVINAVKELGVDGERDVHHLHQVALNQELVEKERAFHGPRAPTEERAEQRTFTPRSLKSLLPSGAGIGCSRNPLLCRYQALHSGQVAGFLTTHAATWGGPVRNLSEFEALRECIIAFIWTKEKLLRPEQAEAENQRPSDIRAVVNSFDASTGFLNNEEEEAGETPAEASSSSAMPKAKAKVKGNSGKGKGRGRGSTAAKAKVKAKGKKGGR</sequence>
<reference evidence="2 3" key="1">
    <citation type="submission" date="2024-02" db="EMBL/GenBank/DDBJ databases">
        <authorList>
            <person name="Chen Y."/>
            <person name="Shah S."/>
            <person name="Dougan E. K."/>
            <person name="Thang M."/>
            <person name="Chan C."/>
        </authorList>
    </citation>
    <scope>NUCLEOTIDE SEQUENCE [LARGE SCALE GENOMIC DNA]</scope>
</reference>
<feature type="region of interest" description="Disordered" evidence="1">
    <location>
        <begin position="467"/>
        <end position="522"/>
    </location>
</feature>
<evidence type="ECO:0000313" key="2">
    <source>
        <dbReference type="EMBL" id="CAK9082748.1"/>
    </source>
</evidence>
<comment type="caution">
    <text evidence="2">The sequence shown here is derived from an EMBL/GenBank/DDBJ whole genome shotgun (WGS) entry which is preliminary data.</text>
</comment>
<name>A0ABP0Q5E2_9DINO</name>
<gene>
    <name evidence="2" type="ORF">CCMP2556_LOCUS40398</name>
</gene>
<dbReference type="EMBL" id="CAXAMN010023953">
    <property type="protein sequence ID" value="CAK9082748.1"/>
    <property type="molecule type" value="Genomic_DNA"/>
</dbReference>
<keyword evidence="3" id="KW-1185">Reference proteome</keyword>
<proteinExistence type="predicted"/>
<evidence type="ECO:0000256" key="1">
    <source>
        <dbReference type="SAM" id="MobiDB-lite"/>
    </source>
</evidence>
<protein>
    <submittedName>
        <fullName evidence="2">Uncharacterized protein</fullName>
    </submittedName>
</protein>
<feature type="compositionally biased region" description="Basic residues" evidence="1">
    <location>
        <begin position="511"/>
        <end position="522"/>
    </location>
</feature>
<accession>A0ABP0Q5E2</accession>